<dbReference type="OrthoDB" id="6335872at2759"/>
<dbReference type="InterPro" id="IPR011705">
    <property type="entry name" value="BACK"/>
</dbReference>
<dbReference type="Pfam" id="PF07707">
    <property type="entry name" value="BACK"/>
    <property type="match status" value="1"/>
</dbReference>
<dbReference type="InterPro" id="IPR011333">
    <property type="entry name" value="SKP1/BTB/POZ_sf"/>
</dbReference>
<dbReference type="GO" id="GO:0005829">
    <property type="term" value="C:cytosol"/>
    <property type="evidence" value="ECO:0007669"/>
    <property type="project" value="TreeGrafter"/>
</dbReference>
<dbReference type="PANTHER" id="PTHR45774:SF4">
    <property type="entry name" value="AXUNDEAD, ISOFORM F"/>
    <property type="match status" value="1"/>
</dbReference>
<feature type="domain" description="BACK" evidence="2">
    <location>
        <begin position="174"/>
        <end position="239"/>
    </location>
</feature>
<dbReference type="InterPro" id="IPR000210">
    <property type="entry name" value="BTB/POZ_dom"/>
</dbReference>
<protein>
    <recommendedName>
        <fullName evidence="4">BTB domain-containing protein</fullName>
    </recommendedName>
</protein>
<dbReference type="PANTHER" id="PTHR45774">
    <property type="entry name" value="BTB/POZ DOMAIN-CONTAINING"/>
    <property type="match status" value="1"/>
</dbReference>
<evidence type="ECO:0000259" key="1">
    <source>
        <dbReference type="Pfam" id="PF00651"/>
    </source>
</evidence>
<sequence>MFRSPLTTHHHSLEGSSSKISFFKSPKMTVAVSDVDGRAFDILLRYLYNETVHLQSVMTALTTLYAAHKYMCPGLAEIVIKYLKDNLNENNVLLVLQHICLYCNVLGGGSGLKTPLPITYPPNSASLHTNKKLSDKIISPSAPSLLNDYELEEDELLLCDDVDENTSLIQKGDCCEELLKYCLELIDDEATSVLASEDIEDLDIQAFKLIISRDSLSVQSELDTFGALQRWSKRECKRQKLELNSDNKRSVSDGAQYLIRWLTLSEEDFLGGPYHSGLLSEEEKDAIANYISSKSKGVLSDFPDHFCHLSSISMSSPRRRGLKKSIKKDSKKRLLHRQRAFASSSSGFSKKEDKKIKKKSLTVIANKDSSTSTQIKERNSRQRDKFNIVEEFFICLACIFD</sequence>
<proteinExistence type="predicted"/>
<dbReference type="Pfam" id="PF00651">
    <property type="entry name" value="BTB"/>
    <property type="match status" value="1"/>
</dbReference>
<dbReference type="SUPFAM" id="SSF54695">
    <property type="entry name" value="POZ domain"/>
    <property type="match status" value="1"/>
</dbReference>
<feature type="domain" description="BTB" evidence="1">
    <location>
        <begin position="23"/>
        <end position="86"/>
    </location>
</feature>
<reference evidence="3" key="1">
    <citation type="submission" date="2014-05" db="EMBL/GenBank/DDBJ databases">
        <authorList>
            <person name="Chronopoulou M."/>
        </authorList>
    </citation>
    <scope>NUCLEOTIDE SEQUENCE</scope>
    <source>
        <tissue evidence="3">Whole organism</tissue>
    </source>
</reference>
<dbReference type="Gene3D" id="1.25.40.420">
    <property type="match status" value="1"/>
</dbReference>
<dbReference type="Gene3D" id="3.30.710.10">
    <property type="entry name" value="Potassium Channel Kv1.1, Chain A"/>
    <property type="match status" value="1"/>
</dbReference>
<dbReference type="EMBL" id="HACA01026771">
    <property type="protein sequence ID" value="CDW44132.1"/>
    <property type="molecule type" value="Transcribed_RNA"/>
</dbReference>
<organism evidence="3">
    <name type="scientific">Lepeophtheirus salmonis</name>
    <name type="common">Salmon louse</name>
    <name type="synonym">Caligus salmonis</name>
    <dbReference type="NCBI Taxonomy" id="72036"/>
    <lineage>
        <taxon>Eukaryota</taxon>
        <taxon>Metazoa</taxon>
        <taxon>Ecdysozoa</taxon>
        <taxon>Arthropoda</taxon>
        <taxon>Crustacea</taxon>
        <taxon>Multicrustacea</taxon>
        <taxon>Hexanauplia</taxon>
        <taxon>Copepoda</taxon>
        <taxon>Siphonostomatoida</taxon>
        <taxon>Caligidae</taxon>
        <taxon>Lepeophtheirus</taxon>
    </lineage>
</organism>
<accession>A0A0K2V1U6</accession>
<dbReference type="AlphaFoldDB" id="A0A0K2V1U6"/>
<evidence type="ECO:0000259" key="2">
    <source>
        <dbReference type="Pfam" id="PF07707"/>
    </source>
</evidence>
<evidence type="ECO:0008006" key="4">
    <source>
        <dbReference type="Google" id="ProtNLM"/>
    </source>
</evidence>
<dbReference type="GO" id="GO:0022008">
    <property type="term" value="P:neurogenesis"/>
    <property type="evidence" value="ECO:0007669"/>
    <property type="project" value="TreeGrafter"/>
</dbReference>
<evidence type="ECO:0000313" key="3">
    <source>
        <dbReference type="EMBL" id="CDW44132.1"/>
    </source>
</evidence>
<name>A0A0K2V1U6_LEPSM</name>